<dbReference type="Pfam" id="PF01794">
    <property type="entry name" value="Ferric_reduct"/>
    <property type="match status" value="1"/>
</dbReference>
<name>A0A0P1AH13_PLAHL</name>
<feature type="transmembrane region" description="Helical" evidence="7">
    <location>
        <begin position="192"/>
        <end position="214"/>
    </location>
</feature>
<reference evidence="10" key="1">
    <citation type="submission" date="2014-09" db="EMBL/GenBank/DDBJ databases">
        <authorList>
            <person name="Sharma Rahul"/>
            <person name="Thines Marco"/>
        </authorList>
    </citation>
    <scope>NUCLEOTIDE SEQUENCE [LARGE SCALE GENOMIC DNA]</scope>
</reference>
<feature type="transmembrane region" description="Helical" evidence="7">
    <location>
        <begin position="95"/>
        <end position="115"/>
    </location>
</feature>
<accession>A0A0P1AH13</accession>
<dbReference type="AlphaFoldDB" id="A0A0P1AH13"/>
<dbReference type="InterPro" id="IPR013121">
    <property type="entry name" value="Fe_red_NAD-bd_6"/>
</dbReference>
<evidence type="ECO:0000313" key="10">
    <source>
        <dbReference type="Proteomes" id="UP000054928"/>
    </source>
</evidence>
<dbReference type="SUPFAM" id="SSF63380">
    <property type="entry name" value="Riboflavin synthase domain-like"/>
    <property type="match status" value="1"/>
</dbReference>
<dbReference type="PANTHER" id="PTHR11972:SF55">
    <property type="entry name" value="FERRIC REDUCTASE"/>
    <property type="match status" value="1"/>
</dbReference>
<dbReference type="RefSeq" id="XP_024576746.1">
    <property type="nucleotide sequence ID" value="XM_024726029.1"/>
</dbReference>
<dbReference type="SFLD" id="SFLDS00052">
    <property type="entry name" value="Ferric_Reductase_Domain"/>
    <property type="match status" value="1"/>
</dbReference>
<feature type="transmembrane region" description="Helical" evidence="7">
    <location>
        <begin position="226"/>
        <end position="254"/>
    </location>
</feature>
<dbReference type="InterPro" id="IPR050369">
    <property type="entry name" value="RBOH/FRE"/>
</dbReference>
<dbReference type="GO" id="GO:0005886">
    <property type="term" value="C:plasma membrane"/>
    <property type="evidence" value="ECO:0007669"/>
    <property type="project" value="TreeGrafter"/>
</dbReference>
<dbReference type="SUPFAM" id="SSF52343">
    <property type="entry name" value="Ferredoxin reductase-like, C-terminal NADP-linked domain"/>
    <property type="match status" value="1"/>
</dbReference>
<dbReference type="SFLD" id="SFLDG01168">
    <property type="entry name" value="Ferric_reductase_subgroup_(FRE"/>
    <property type="match status" value="1"/>
</dbReference>
<keyword evidence="2 7" id="KW-0812">Transmembrane</keyword>
<evidence type="ECO:0000313" key="9">
    <source>
        <dbReference type="EMBL" id="CEG40377.1"/>
    </source>
</evidence>
<dbReference type="Proteomes" id="UP000054928">
    <property type="component" value="Unassembled WGS sequence"/>
</dbReference>
<dbReference type="OrthoDB" id="167398at2759"/>
<dbReference type="InterPro" id="IPR000778">
    <property type="entry name" value="Cyt_b245_heavy_chain"/>
</dbReference>
<dbReference type="OMA" id="GKNGWVF"/>
<dbReference type="InterPro" id="IPR013112">
    <property type="entry name" value="FAD-bd_8"/>
</dbReference>
<keyword evidence="10" id="KW-1185">Reference proteome</keyword>
<evidence type="ECO:0000256" key="5">
    <source>
        <dbReference type="ARBA" id="ARBA00023136"/>
    </source>
</evidence>
<organism evidence="9 10">
    <name type="scientific">Plasmopara halstedii</name>
    <name type="common">Downy mildew of sunflower</name>
    <dbReference type="NCBI Taxonomy" id="4781"/>
    <lineage>
        <taxon>Eukaryota</taxon>
        <taxon>Sar</taxon>
        <taxon>Stramenopiles</taxon>
        <taxon>Oomycota</taxon>
        <taxon>Peronosporomycetes</taxon>
        <taxon>Peronosporales</taxon>
        <taxon>Peronosporaceae</taxon>
        <taxon>Plasmopara</taxon>
    </lineage>
</organism>
<dbReference type="GO" id="GO:0016491">
    <property type="term" value="F:oxidoreductase activity"/>
    <property type="evidence" value="ECO:0007669"/>
    <property type="project" value="UniProtKB-KW"/>
</dbReference>
<feature type="domain" description="FAD-binding FR-type" evidence="8">
    <location>
        <begin position="287"/>
        <end position="403"/>
    </location>
</feature>
<dbReference type="STRING" id="4781.A0A0P1AH13"/>
<dbReference type="InterPro" id="IPR017938">
    <property type="entry name" value="Riboflavin_synthase-like_b-brl"/>
</dbReference>
<dbReference type="GeneID" id="36405636"/>
<feature type="transmembrane region" description="Helical" evidence="7">
    <location>
        <begin position="161"/>
        <end position="180"/>
    </location>
</feature>
<dbReference type="Pfam" id="PF08022">
    <property type="entry name" value="FAD_binding_8"/>
    <property type="match status" value="1"/>
</dbReference>
<dbReference type="PANTHER" id="PTHR11972">
    <property type="entry name" value="NADPH OXIDASE"/>
    <property type="match status" value="1"/>
</dbReference>
<dbReference type="PRINTS" id="PR00466">
    <property type="entry name" value="GP91PHOX"/>
</dbReference>
<dbReference type="Gene3D" id="2.40.30.10">
    <property type="entry name" value="Translation factors"/>
    <property type="match status" value="1"/>
</dbReference>
<dbReference type="PROSITE" id="PS51384">
    <property type="entry name" value="FAD_FR"/>
    <property type="match status" value="1"/>
</dbReference>
<evidence type="ECO:0000256" key="1">
    <source>
        <dbReference type="ARBA" id="ARBA00004141"/>
    </source>
</evidence>
<sequence length="584" mass="65620">MEPNVCTEGKPKQQSSQHSGVQYTDDQEQQSTPRASDYMNDLQTEPLASKESRRLSSLRKIARSWTVLRYQLARNLFSVSLPLLTSRYDIKLGDLLITIPICVIYIVTTAIMAIPDRKVESTGNPPTYGLLIVFLLTVRNNSPLLLLTGISYERALFYHKLSALTTIILSGLHGLSYILAHNKREIADQVNMVITGTIAFAAMMLMFGLSLNYVRRHFFDFFLRSHYILFIVVAVFAVIHGASTALIGIIPWILDMAFRHAYRPRVYARGFVFQMKGSLLKSPVDDIAGKCLGIIARDQVSMTALPGKVIRIQFPRVRKDTGEVFNYVAGQYVFLCIPTISSLQWHPFTISSSPHESMVTFHIRAEGDWTSALQSLVAASYTTGVSSPVDILVDGPYGNICIDLETRSTYSHFALFAGGIGVTPMRSIVNQLHHEAQEEGRANIERVHFVWSVHEQDLVQSFVIDDHYSNEHKGESYFPSGIINSHNAVFSTDIYISRTARTEHDVESSSLDRYLEGTIRYGTRPDIAASLRLIGELAKQNGKKRIAVLVCGPQSMVRDVIDKSFMLSHEMKVRFDVHSEVFEL</sequence>
<keyword evidence="3 7" id="KW-1133">Transmembrane helix</keyword>
<protein>
    <recommendedName>
        <fullName evidence="8">FAD-binding FR-type domain-containing protein</fullName>
    </recommendedName>
</protein>
<keyword evidence="5 7" id="KW-0472">Membrane</keyword>
<evidence type="ECO:0000256" key="6">
    <source>
        <dbReference type="SAM" id="MobiDB-lite"/>
    </source>
</evidence>
<evidence type="ECO:0000259" key="8">
    <source>
        <dbReference type="PROSITE" id="PS51384"/>
    </source>
</evidence>
<feature type="region of interest" description="Disordered" evidence="6">
    <location>
        <begin position="1"/>
        <end position="38"/>
    </location>
</feature>
<dbReference type="InterPro" id="IPR017927">
    <property type="entry name" value="FAD-bd_FR_type"/>
</dbReference>
<keyword evidence="4" id="KW-0560">Oxidoreductase</keyword>
<dbReference type="InterPro" id="IPR013130">
    <property type="entry name" value="Fe3_Rdtase_TM_dom"/>
</dbReference>
<dbReference type="Gene3D" id="3.40.50.80">
    <property type="entry name" value="Nucleotide-binding domain of ferredoxin-NADP reductase (FNR) module"/>
    <property type="match status" value="1"/>
</dbReference>
<feature type="compositionally biased region" description="Polar residues" evidence="6">
    <location>
        <begin position="12"/>
        <end position="34"/>
    </location>
</feature>
<dbReference type="Pfam" id="PF08030">
    <property type="entry name" value="NAD_binding_6"/>
    <property type="match status" value="1"/>
</dbReference>
<comment type="subcellular location">
    <subcellularLocation>
        <location evidence="1">Membrane</location>
        <topology evidence="1">Multi-pass membrane protein</topology>
    </subcellularLocation>
</comment>
<evidence type="ECO:0000256" key="2">
    <source>
        <dbReference type="ARBA" id="ARBA00022692"/>
    </source>
</evidence>
<feature type="transmembrane region" description="Helical" evidence="7">
    <location>
        <begin position="127"/>
        <end position="149"/>
    </location>
</feature>
<dbReference type="CDD" id="cd06186">
    <property type="entry name" value="NOX_Duox_like_FAD_NADP"/>
    <property type="match status" value="1"/>
</dbReference>
<evidence type="ECO:0000256" key="7">
    <source>
        <dbReference type="SAM" id="Phobius"/>
    </source>
</evidence>
<dbReference type="EMBL" id="CCYD01000482">
    <property type="protein sequence ID" value="CEG40377.1"/>
    <property type="molecule type" value="Genomic_DNA"/>
</dbReference>
<proteinExistence type="predicted"/>
<evidence type="ECO:0000256" key="3">
    <source>
        <dbReference type="ARBA" id="ARBA00022989"/>
    </source>
</evidence>
<dbReference type="InterPro" id="IPR039261">
    <property type="entry name" value="FNR_nucleotide-bd"/>
</dbReference>
<evidence type="ECO:0000256" key="4">
    <source>
        <dbReference type="ARBA" id="ARBA00023002"/>
    </source>
</evidence>